<proteinExistence type="predicted"/>
<reference evidence="2 3" key="1">
    <citation type="journal article" date="2012" name="Genome Biol.">
        <title>Genome and low-iron response of an oceanic diatom adapted to chronic iron limitation.</title>
        <authorList>
            <person name="Lommer M."/>
            <person name="Specht M."/>
            <person name="Roy A.S."/>
            <person name="Kraemer L."/>
            <person name="Andreson R."/>
            <person name="Gutowska M.A."/>
            <person name="Wolf J."/>
            <person name="Bergner S.V."/>
            <person name="Schilhabel M.B."/>
            <person name="Klostermeier U.C."/>
            <person name="Beiko R.G."/>
            <person name="Rosenstiel P."/>
            <person name="Hippler M."/>
            <person name="Laroche J."/>
        </authorList>
    </citation>
    <scope>NUCLEOTIDE SEQUENCE [LARGE SCALE GENOMIC DNA]</scope>
    <source>
        <strain evidence="2 3">CCMP1005</strain>
    </source>
</reference>
<comment type="caution">
    <text evidence="2">The sequence shown here is derived from an EMBL/GenBank/DDBJ whole genome shotgun (WGS) entry which is preliminary data.</text>
</comment>
<dbReference type="EMBL" id="AGNL01018537">
    <property type="protein sequence ID" value="EJK62925.1"/>
    <property type="molecule type" value="Genomic_DNA"/>
</dbReference>
<organism evidence="2 3">
    <name type="scientific">Thalassiosira oceanica</name>
    <name type="common">Marine diatom</name>
    <dbReference type="NCBI Taxonomy" id="159749"/>
    <lineage>
        <taxon>Eukaryota</taxon>
        <taxon>Sar</taxon>
        <taxon>Stramenopiles</taxon>
        <taxon>Ochrophyta</taxon>
        <taxon>Bacillariophyta</taxon>
        <taxon>Coscinodiscophyceae</taxon>
        <taxon>Thalassiosirophycidae</taxon>
        <taxon>Thalassiosirales</taxon>
        <taxon>Thalassiosiraceae</taxon>
        <taxon>Thalassiosira</taxon>
    </lineage>
</organism>
<keyword evidence="3" id="KW-1185">Reference proteome</keyword>
<gene>
    <name evidence="2" type="ORF">THAOC_16444</name>
</gene>
<feature type="compositionally biased region" description="Basic and acidic residues" evidence="1">
    <location>
        <begin position="43"/>
        <end position="65"/>
    </location>
</feature>
<protein>
    <submittedName>
        <fullName evidence="2">Uncharacterized protein</fullName>
    </submittedName>
</protein>
<accession>K0SC46</accession>
<name>K0SC46_THAOC</name>
<dbReference type="AlphaFoldDB" id="K0SC46"/>
<sequence>MGNPVEARSSALGTARLRHVPSIVALPEGLSFVERAILSREAAERTREQAGPDKQTDKQTDKEQARVLITAPPAPHRQDPHRVQWKRWPGRKGTKPKSGFEEELFQQKSKSAMKVRSAAFGPSMVTCTAAIAIAFASVDDPANLRDDLAVRIPIYSIDGAVVEGDVGDVAGSTTANPQYG</sequence>
<feature type="region of interest" description="Disordered" evidence="1">
    <location>
        <begin position="43"/>
        <end position="98"/>
    </location>
</feature>
<dbReference type="Proteomes" id="UP000266841">
    <property type="component" value="Unassembled WGS sequence"/>
</dbReference>
<feature type="compositionally biased region" description="Basic residues" evidence="1">
    <location>
        <begin position="83"/>
        <end position="95"/>
    </location>
</feature>
<evidence type="ECO:0000313" key="2">
    <source>
        <dbReference type="EMBL" id="EJK62925.1"/>
    </source>
</evidence>
<evidence type="ECO:0000256" key="1">
    <source>
        <dbReference type="SAM" id="MobiDB-lite"/>
    </source>
</evidence>
<evidence type="ECO:0000313" key="3">
    <source>
        <dbReference type="Proteomes" id="UP000266841"/>
    </source>
</evidence>